<feature type="transmembrane region" description="Helical" evidence="2">
    <location>
        <begin position="1070"/>
        <end position="1088"/>
    </location>
</feature>
<dbReference type="InterPro" id="IPR034505">
    <property type="entry name" value="Coproporphyrinogen-III_oxidase"/>
</dbReference>
<organism evidence="3 4">
    <name type="scientific">Symbiodinium microadriaticum</name>
    <name type="common">Dinoflagellate</name>
    <name type="synonym">Zooxanthella microadriatica</name>
    <dbReference type="NCBI Taxonomy" id="2951"/>
    <lineage>
        <taxon>Eukaryota</taxon>
        <taxon>Sar</taxon>
        <taxon>Alveolata</taxon>
        <taxon>Dinophyceae</taxon>
        <taxon>Suessiales</taxon>
        <taxon>Symbiodiniaceae</taxon>
        <taxon>Symbiodinium</taxon>
    </lineage>
</organism>
<feature type="transmembrane region" description="Helical" evidence="2">
    <location>
        <begin position="1016"/>
        <end position="1032"/>
    </location>
</feature>
<feature type="transmembrane region" description="Helical" evidence="2">
    <location>
        <begin position="252"/>
        <end position="274"/>
    </location>
</feature>
<dbReference type="GO" id="GO:0051539">
    <property type="term" value="F:4 iron, 4 sulfur cluster binding"/>
    <property type="evidence" value="ECO:0007669"/>
    <property type="project" value="TreeGrafter"/>
</dbReference>
<dbReference type="CDD" id="cd07040">
    <property type="entry name" value="HP"/>
    <property type="match status" value="1"/>
</dbReference>
<keyword evidence="2" id="KW-0812">Transmembrane</keyword>
<keyword evidence="4" id="KW-1185">Reference proteome</keyword>
<feature type="transmembrane region" description="Helical" evidence="2">
    <location>
        <begin position="1108"/>
        <end position="1124"/>
    </location>
</feature>
<sequence>MRALPRVLASVLCGYVALSAVNCFIANVSSSPSRSHPGYLVGQAPGSHRGRLPTKAVAEPEVLTLEKPVAEAVDDSVVVERAKTEVTDVAELQGAGNPVENRKLRAAIESIQLDQEALRMSTPLISIKTILATGSAAGLSALATLVAASPELFVWLPPLTTLIFLYSSLSESAAGRYRAKSKYNYGQSSRIAALAESSLATAEAKTVFFPFGVGLTAITSAACVSLRIFNEKIGDFLPEGESFSTILAGDNVILILLATASVYGAILTSLTYVATRAALILDESIQNSAASDWEAGRLPKRAKEPTPEDERNVVLATIFFCLVPVPFIVSGVDFNLASTNPLLFNKELQELLDNASVVISASAAAQAAVAFLLGERDFTDAEQRCAQQSKQAALAEMFCAQAQEEAAIIPVRSAVSAAARGAADLVIEFSRLAAIFFPWGSVQQAFQSILNTKLVRVESDAATKEARQVKYGPKVTRNRNAIDASLVEIGRLQKEVFPADSDMRNEILALEVGETKTFKVRSKEGRREVHLVAAELGMFSQSKTVNEQRVVEVKNTGRDKMVLDEETLSISDAIVQDVVEPVKKEAQIGIAEGIPQEWSPWISSAAVAAASVQAAPAVLGADASQVVLPLVTGGIGLLTVWQERVGREQVAYAKKDAALLQQRHAEAEALCGLAALSASALPTYVAVAAVAGGVAAVGFLGHFGGAVGWACELPTLGVSMVTLVLALERQELVEKYTLGAARVVGGEPPVKARLRAQRLWLVVPILVMLLPETLIRRCCAANALITAELGFVLANCARQLSFGEYFAARTRRVHSRTDAWAQVATACSRSLPLTSALALTNTLISTTLGAISVSFGGIFPIFGLAVCVRAVQKAVESRESAALTRREGMDAQKLGKTFPPYSDLDMQDDDFMPQTPTVAKRIREDLKLLAPKQVRSAIGKAFRGFLRIFSESKPEKEFAETPDAKVIKRVQADLEELRVTVRGNERSWLRVGSVVGLLTASSILAPFLLSELLTEVIVPLAGTVLTVFVVFAESEARSSVAQAKVRAAQLNEQMSTMEELVSISSLWKSYLMAMVGIADCNAILGLVLHSKWNVIKWHHALVYLQDGAQLLVAITSIAIAALAARRMLQVREWAQSVEKIAGDNFSAEMLAGIRQTSPMEVDAGKGVYPLSKRQKLFVVLAAILPPVLLLIFPLGEELGEKCVDASGAAALVVALTMVQAERASCRAERTQASCKRAASLCEAFANRAEQQGALLPFNSAVAIAIAGVITFLTELNPLTAAALTVFQAMSWVVASRKGVAAKFESRASLQVRSRFSSRGTSAATGTIGQRFKQSMKIKSTKKASGSKSRPSCDLAPGRRVGRYWIIRVILCVRTKSSGSHGVGLMTAGQRVEEDCLQFLTQQLRPGSDGLVALGAKQPSSMQHSRTDTNHKRHGPCGEQLWDADSAGCIRAADEADGALALVVCSCARRWLTLSWHAMEQTSPGHGNAEERLPLQFVAVCRHAERADDMGALLHGMPWCLTQDSKHWPYDPPLSDTGLVEAEELGVRLHRVLGELDADLHVVITSPYLRCVQTAACVCKSFGKSTKLLIDNSLGEIYGPCIMGNEPENPVRPLQQSTDFCLKHGVESLEVRKVLGQWPAWPETLKGARQRFAARFVDYVKRGYTAHRNFLIVSHADCVGGALTLIPCGTCRHNVEKVNFAGHFTLVSPRCESEASSEAEVDPMQQLDKAAAAAVRRMAALNPDKHWSPELSTPTPRFRPDCVRSRGAALVRREEALQAVRAKKEWSILQGYDEDHHADVSDLGNDLGSGISLGDGWFLQTSGIVLRGKRKSLASRGSLIDEEVVRDWGIPLLLPSADESQRSPTDGQAELWFSQSMASELRRGTPSLLPAENLEELLMLLRERFGFDSDCEITFEMDPGTFSQEKARQLASCGVVRASVGIQSLSDEILTRCGRGHTAKEAREAIQLLQTCGFRNISADILSGVPGQTEAQLRYELRELNELGINHLSVYDLQYEQGTDFARRFPDPGASGRPTEEAAAQLYEVAHDELEALGFEHYEISNYARKNTESEGPSRNRSRHNQTYWQRKPYAAFGNGAASFVAGLRATRPRALNEYCAWIESGAPASMLELDTSQRDDLRDAMFEAVMLGLRTLEGIDMEAEGPEATQYLLAVARALKPWEESDDLRMDCSCTGNSQCSLTAALLPPKGFLVSDAVLSDALAAVLSVEDPEWQQLLESLPQAPLAKEEGRRSSGRFSVCSLELFTGTSTSNSWTKGPRASSLNDELESTSIWTGQTLVSNAWSDSLLVPSRQSIKVAYGSRSSFLRRYSFPDQAGTQAASAAALQEVAAVEEAHASTQLVPADPSGVPPVLLGKEEKLQTEQGDSQLKKEDSLPSRTILPPVLPVDLKEKRRVFVEEDQMLLPDKSPLYQRRRGRKGILSEDSMANASTSDGMAMAARQIAPFALEARRSRPIRLDIENLQVKTAA</sequence>
<feature type="transmembrane region" description="Helical" evidence="2">
    <location>
        <begin position="354"/>
        <end position="374"/>
    </location>
</feature>
<feature type="transmembrane region" description="Helical" evidence="2">
    <location>
        <begin position="207"/>
        <end position="229"/>
    </location>
</feature>
<feature type="transmembrane region" description="Helical" evidence="2">
    <location>
        <begin position="759"/>
        <end position="785"/>
    </location>
</feature>
<feature type="transmembrane region" description="Helical" evidence="2">
    <location>
        <begin position="313"/>
        <end position="334"/>
    </location>
</feature>
<reference evidence="3 4" key="1">
    <citation type="submission" date="2016-02" db="EMBL/GenBank/DDBJ databases">
        <title>Genome analysis of coral dinoflagellate symbionts highlights evolutionary adaptations to a symbiotic lifestyle.</title>
        <authorList>
            <person name="Aranda M."/>
            <person name="Li Y."/>
            <person name="Liew Y.J."/>
            <person name="Baumgarten S."/>
            <person name="Simakov O."/>
            <person name="Wilson M."/>
            <person name="Piel J."/>
            <person name="Ashoor H."/>
            <person name="Bougouffa S."/>
            <person name="Bajic V.B."/>
            <person name="Ryu T."/>
            <person name="Ravasi T."/>
            <person name="Bayer T."/>
            <person name="Micklem G."/>
            <person name="Kim H."/>
            <person name="Bhak J."/>
            <person name="Lajeunesse T.C."/>
            <person name="Voolstra C.R."/>
        </authorList>
    </citation>
    <scope>NUCLEOTIDE SEQUENCE [LARGE SCALE GENOMIC DNA]</scope>
    <source>
        <strain evidence="3 4">CCMP2467</strain>
    </source>
</reference>
<name>A0A1Q9D7L1_SYMMI</name>
<comment type="caution">
    <text evidence="3">The sequence shown here is derived from an EMBL/GenBank/DDBJ whole genome shotgun (WGS) entry which is preliminary data.</text>
</comment>
<dbReference type="Gene3D" id="3.80.30.20">
    <property type="entry name" value="tm_1862 like domain"/>
    <property type="match status" value="1"/>
</dbReference>
<feature type="transmembrane region" description="Helical" evidence="2">
    <location>
        <begin position="988"/>
        <end position="1010"/>
    </location>
</feature>
<keyword evidence="2" id="KW-1133">Transmembrane helix</keyword>
<dbReference type="Pfam" id="PF00300">
    <property type="entry name" value="His_Phos_1"/>
    <property type="match status" value="1"/>
</dbReference>
<dbReference type="GO" id="GO:0006779">
    <property type="term" value="P:porphyrin-containing compound biosynthetic process"/>
    <property type="evidence" value="ECO:0007669"/>
    <property type="project" value="TreeGrafter"/>
</dbReference>
<feature type="transmembrane region" description="Helical" evidence="2">
    <location>
        <begin position="152"/>
        <end position="169"/>
    </location>
</feature>
<protein>
    <submittedName>
        <fullName evidence="3">Oxygen-independent coproporphyrinogen-III oxidase-like protein</fullName>
    </submittedName>
</protein>
<proteinExistence type="predicted"/>
<keyword evidence="2" id="KW-0472">Membrane</keyword>
<dbReference type="InterPro" id="IPR029033">
    <property type="entry name" value="His_PPase_superfam"/>
</dbReference>
<dbReference type="SMART" id="SM00729">
    <property type="entry name" value="Elp3"/>
    <property type="match status" value="1"/>
</dbReference>
<feature type="region of interest" description="Disordered" evidence="1">
    <location>
        <begin position="1332"/>
        <end position="1353"/>
    </location>
</feature>
<dbReference type="PANTHER" id="PTHR13932:SF5">
    <property type="entry name" value="RADICAL S-ADENOSYL METHIONINE DOMAIN-CONTAINING PROTEIN 1, MITOCHONDRIAL"/>
    <property type="match status" value="1"/>
</dbReference>
<dbReference type="InterPro" id="IPR023404">
    <property type="entry name" value="rSAM_horseshoe"/>
</dbReference>
<evidence type="ECO:0000256" key="2">
    <source>
        <dbReference type="SAM" id="Phobius"/>
    </source>
</evidence>
<dbReference type="PANTHER" id="PTHR13932">
    <property type="entry name" value="COPROPORPHYRINIGEN III OXIDASE"/>
    <property type="match status" value="1"/>
</dbReference>
<dbReference type="EMBL" id="LSRX01000678">
    <property type="protein sequence ID" value="OLP91150.1"/>
    <property type="molecule type" value="Genomic_DNA"/>
</dbReference>
<dbReference type="GO" id="GO:0005737">
    <property type="term" value="C:cytoplasm"/>
    <property type="evidence" value="ECO:0007669"/>
    <property type="project" value="TreeGrafter"/>
</dbReference>
<dbReference type="OrthoDB" id="431409at2759"/>
<dbReference type="GO" id="GO:0003824">
    <property type="term" value="F:catalytic activity"/>
    <property type="evidence" value="ECO:0007669"/>
    <property type="project" value="InterPro"/>
</dbReference>
<dbReference type="InterPro" id="IPR058240">
    <property type="entry name" value="rSAM_sf"/>
</dbReference>
<feature type="transmembrane region" description="Helical" evidence="2">
    <location>
        <begin position="1176"/>
        <end position="1195"/>
    </location>
</feature>
<dbReference type="SUPFAM" id="SSF102114">
    <property type="entry name" value="Radical SAM enzymes"/>
    <property type="match status" value="1"/>
</dbReference>
<dbReference type="SUPFAM" id="SSF53254">
    <property type="entry name" value="Phosphoglycerate mutase-like"/>
    <property type="match status" value="1"/>
</dbReference>
<accession>A0A1Q9D7L1</accession>
<dbReference type="InterPro" id="IPR007197">
    <property type="entry name" value="rSAM"/>
</dbReference>
<feature type="transmembrane region" description="Helical" evidence="2">
    <location>
        <begin position="706"/>
        <end position="727"/>
    </location>
</feature>
<dbReference type="InterPro" id="IPR013078">
    <property type="entry name" value="His_Pase_superF_clade-1"/>
</dbReference>
<gene>
    <name evidence="3" type="ORF">AK812_SmicGene27203</name>
</gene>
<feature type="transmembrane region" description="Helical" evidence="2">
    <location>
        <begin position="670"/>
        <end position="700"/>
    </location>
</feature>
<feature type="transmembrane region" description="Helical" evidence="2">
    <location>
        <begin position="843"/>
        <end position="868"/>
    </location>
</feature>
<evidence type="ECO:0000313" key="3">
    <source>
        <dbReference type="EMBL" id="OLP91150.1"/>
    </source>
</evidence>
<evidence type="ECO:0000256" key="1">
    <source>
        <dbReference type="SAM" id="MobiDB-lite"/>
    </source>
</evidence>
<dbReference type="InterPro" id="IPR006638">
    <property type="entry name" value="Elp3/MiaA/NifB-like_rSAM"/>
</dbReference>
<evidence type="ECO:0000313" key="4">
    <source>
        <dbReference type="Proteomes" id="UP000186817"/>
    </source>
</evidence>
<dbReference type="Proteomes" id="UP000186817">
    <property type="component" value="Unassembled WGS sequence"/>
</dbReference>
<dbReference type="Pfam" id="PF04055">
    <property type="entry name" value="Radical_SAM"/>
    <property type="match status" value="1"/>
</dbReference>
<dbReference type="Gene3D" id="3.40.50.1240">
    <property type="entry name" value="Phosphoglycerate mutase-like"/>
    <property type="match status" value="1"/>
</dbReference>